<dbReference type="AlphaFoldDB" id="A0A846QI49"/>
<name>A0A846QI49_9BACT</name>
<keyword evidence="2" id="KW-1185">Reference proteome</keyword>
<organism evidence="1 2">
    <name type="scientific">Desulfobaculum xiamenense</name>
    <dbReference type="NCBI Taxonomy" id="995050"/>
    <lineage>
        <taxon>Bacteria</taxon>
        <taxon>Pseudomonadati</taxon>
        <taxon>Thermodesulfobacteriota</taxon>
        <taxon>Desulfovibrionia</taxon>
        <taxon>Desulfovibrionales</taxon>
        <taxon>Desulfovibrionaceae</taxon>
        <taxon>Desulfobaculum</taxon>
    </lineage>
</organism>
<reference evidence="1 2" key="1">
    <citation type="submission" date="2020-03" db="EMBL/GenBank/DDBJ databases">
        <title>Genomic Encyclopedia of Type Strains, Phase IV (KMG-IV): sequencing the most valuable type-strain genomes for metagenomic binning, comparative biology and taxonomic classification.</title>
        <authorList>
            <person name="Goeker M."/>
        </authorList>
    </citation>
    <scope>NUCLEOTIDE SEQUENCE [LARGE SCALE GENOMIC DNA]</scope>
    <source>
        <strain evidence="1 2">DSM 24233</strain>
    </source>
</reference>
<protein>
    <submittedName>
        <fullName evidence="1">Uncharacterized protein</fullName>
    </submittedName>
</protein>
<accession>A0A846QI49</accession>
<gene>
    <name evidence="1" type="ORF">GGQ74_002199</name>
</gene>
<evidence type="ECO:0000313" key="1">
    <source>
        <dbReference type="EMBL" id="NJB68526.1"/>
    </source>
</evidence>
<dbReference type="Proteomes" id="UP000580856">
    <property type="component" value="Unassembled WGS sequence"/>
</dbReference>
<evidence type="ECO:0000313" key="2">
    <source>
        <dbReference type="Proteomes" id="UP000580856"/>
    </source>
</evidence>
<dbReference type="EMBL" id="JAATJA010000002">
    <property type="protein sequence ID" value="NJB68526.1"/>
    <property type="molecule type" value="Genomic_DNA"/>
</dbReference>
<comment type="caution">
    <text evidence="1">The sequence shown here is derived from an EMBL/GenBank/DDBJ whole genome shotgun (WGS) entry which is preliminary data.</text>
</comment>
<dbReference type="RefSeq" id="WP_167941582.1">
    <property type="nucleotide sequence ID" value="NZ_JAATJA010000002.1"/>
</dbReference>
<sequence length="263" mass="28468">MNMEASPAPGDGHGIETPSHWIEDAIPEDAVCEIGGERIALRDHPGLREFRSPADMARSLLHARALVGRKTIGLIPLSEDATDEDRLGFDAELRRVVGVPDTPDGYELTMPEGTEPDPEFVGWFRGAAHELGLSPAQAQGLADRYNALVGGHLDAEARREDERRAKGRERLTALWGARAEENAAIARRGFERSAQAAGLDAEATCAFLDRHGDEVEVLRIFHKVGMAFREDSLAGGDGGPRSARDGMSTERFFAEEVFGGKGA</sequence>
<proteinExistence type="predicted"/>